<gene>
    <name evidence="7" type="primary">nuoE</name>
    <name evidence="7" type="ORF">F1737_06770</name>
</gene>
<dbReference type="EMBL" id="CP043875">
    <property type="protein sequence ID" value="WOF16426.1"/>
    <property type="molecule type" value="Genomic_DNA"/>
</dbReference>
<protein>
    <submittedName>
        <fullName evidence="7">NADH-quinone oxidoreductase subunit NuoE</fullName>
        <ecNumber evidence="7">1.6.5.9</ecNumber>
    </submittedName>
</protein>
<evidence type="ECO:0000256" key="3">
    <source>
        <dbReference type="ARBA" id="ARBA00022723"/>
    </source>
</evidence>
<dbReference type="Pfam" id="PF01257">
    <property type="entry name" value="2Fe-2S_thioredx"/>
    <property type="match status" value="1"/>
</dbReference>
<dbReference type="GO" id="GO:0050136">
    <property type="term" value="F:NADH dehydrogenase (quinone) (non-electrogenic) activity"/>
    <property type="evidence" value="ECO:0007669"/>
    <property type="project" value="UniProtKB-EC"/>
</dbReference>
<dbReference type="PANTHER" id="PTHR43342">
    <property type="entry name" value="NADH-QUINONE OXIDOREDUCTASE, E SUBUNIT"/>
    <property type="match status" value="1"/>
</dbReference>
<keyword evidence="7" id="KW-0560">Oxidoreductase</keyword>
<proteinExistence type="inferred from homology"/>
<dbReference type="FunFam" id="3.40.30.10:FF:000015">
    <property type="entry name" value="NADH-quinone oxidoreductase subunit E"/>
    <property type="match status" value="1"/>
</dbReference>
<dbReference type="PROSITE" id="PS01099">
    <property type="entry name" value="COMPLEX1_24K"/>
    <property type="match status" value="1"/>
</dbReference>
<dbReference type="Gene3D" id="3.40.30.10">
    <property type="entry name" value="Glutaredoxin"/>
    <property type="match status" value="1"/>
</dbReference>
<evidence type="ECO:0000313" key="8">
    <source>
        <dbReference type="Proteomes" id="UP001301797"/>
    </source>
</evidence>
<keyword evidence="4" id="KW-0408">Iron</keyword>
<dbReference type="InterPro" id="IPR041921">
    <property type="entry name" value="NuoE_N"/>
</dbReference>
<dbReference type="Gene3D" id="1.10.10.1590">
    <property type="entry name" value="NADH-quinone oxidoreductase subunit E"/>
    <property type="match status" value="1"/>
</dbReference>
<evidence type="ECO:0000256" key="5">
    <source>
        <dbReference type="ARBA" id="ARBA00023014"/>
    </source>
</evidence>
<dbReference type="InterPro" id="IPR002023">
    <property type="entry name" value="NuoE-like"/>
</dbReference>
<dbReference type="InterPro" id="IPR036249">
    <property type="entry name" value="Thioredoxin-like_sf"/>
</dbReference>
<organism evidence="7 8">
    <name type="scientific">Methanochimaera problematica</name>
    <dbReference type="NCBI Taxonomy" id="2609417"/>
    <lineage>
        <taxon>Archaea</taxon>
        <taxon>Methanobacteriati</taxon>
        <taxon>Methanobacteriota</taxon>
        <taxon>Stenosarchaea group</taxon>
        <taxon>Methanomicrobia</taxon>
        <taxon>Methanomicrobiales</taxon>
        <taxon>Methanomicrobiaceae</taxon>
        <taxon>Methanochimaera</taxon>
    </lineage>
</organism>
<dbReference type="AlphaFoldDB" id="A0AA97I4J7"/>
<dbReference type="InterPro" id="IPR042128">
    <property type="entry name" value="NuoE_dom"/>
</dbReference>
<dbReference type="PIRSF" id="PIRSF000216">
    <property type="entry name" value="NADH_DH_24kDa"/>
    <property type="match status" value="1"/>
</dbReference>
<evidence type="ECO:0000256" key="1">
    <source>
        <dbReference type="ARBA" id="ARBA00010643"/>
    </source>
</evidence>
<evidence type="ECO:0000313" key="7">
    <source>
        <dbReference type="EMBL" id="WOF16426.1"/>
    </source>
</evidence>
<dbReference type="InterPro" id="IPR028431">
    <property type="entry name" value="NADP_DH_HndA-like"/>
</dbReference>
<keyword evidence="2" id="KW-0001">2Fe-2S</keyword>
<comment type="cofactor">
    <cofactor evidence="6">
        <name>[2Fe-2S] cluster</name>
        <dbReference type="ChEBI" id="CHEBI:190135"/>
    </cofactor>
</comment>
<comment type="similarity">
    <text evidence="1">Belongs to the complex I 24 kDa subunit family.</text>
</comment>
<dbReference type="NCBIfam" id="NF005722">
    <property type="entry name" value="PRK07539.1-2"/>
    <property type="match status" value="1"/>
</dbReference>
<dbReference type="Proteomes" id="UP001301797">
    <property type="component" value="Chromosome"/>
</dbReference>
<evidence type="ECO:0000256" key="6">
    <source>
        <dbReference type="ARBA" id="ARBA00034078"/>
    </source>
</evidence>
<dbReference type="KEGG" id="mefw:F1737_06770"/>
<keyword evidence="8" id="KW-1185">Reference proteome</keyword>
<dbReference type="SUPFAM" id="SSF52833">
    <property type="entry name" value="Thioredoxin-like"/>
    <property type="match status" value="1"/>
</dbReference>
<dbReference type="GO" id="GO:0051537">
    <property type="term" value="F:2 iron, 2 sulfur cluster binding"/>
    <property type="evidence" value="ECO:0007669"/>
    <property type="project" value="UniProtKB-KW"/>
</dbReference>
<dbReference type="PANTHER" id="PTHR43342:SF1">
    <property type="entry name" value="BIFURCATING [FEFE] HYDROGENASE GAMMA SUBUNIT"/>
    <property type="match status" value="1"/>
</dbReference>
<dbReference type="CDD" id="cd03064">
    <property type="entry name" value="TRX_Fd_NuoE"/>
    <property type="match status" value="1"/>
</dbReference>
<dbReference type="EC" id="1.6.5.9" evidence="7"/>
<accession>A0AA97I4J7</accession>
<reference evidence="7 8" key="1">
    <citation type="submission" date="2019-09" db="EMBL/GenBank/DDBJ databases">
        <title>The complete genome of Methanoplanus sp. FWC-SCC4.</title>
        <authorList>
            <person name="Chen S.-C."/>
            <person name="Zhou Y.-Z."/>
            <person name="Lai M.-C."/>
        </authorList>
    </citation>
    <scope>NUCLEOTIDE SEQUENCE [LARGE SCALE GENOMIC DNA]</scope>
    <source>
        <strain evidence="7 8">FWC-SCC4</strain>
    </source>
</reference>
<keyword evidence="3" id="KW-0479">Metal-binding</keyword>
<name>A0AA97I4J7_9EURY</name>
<sequence>MESIIYSYPDDPRYLLPILQDIQEKEHYISVEAMQQVAKSLKVPEAQVYSVATFYKALSLVPQGKYVIKMCNGTACHIRGSIKILEAFEKELDIKNEETTKDGMFTLQTVNCLGACALAPVVMINDRVFGKVKVKDVPEIIKEVLSDDSE</sequence>
<dbReference type="GO" id="GO:0046872">
    <property type="term" value="F:metal ion binding"/>
    <property type="evidence" value="ECO:0007669"/>
    <property type="project" value="UniProtKB-KW"/>
</dbReference>
<evidence type="ECO:0000256" key="2">
    <source>
        <dbReference type="ARBA" id="ARBA00022714"/>
    </source>
</evidence>
<evidence type="ECO:0000256" key="4">
    <source>
        <dbReference type="ARBA" id="ARBA00023004"/>
    </source>
</evidence>
<keyword evidence="5" id="KW-0411">Iron-sulfur</keyword>